<evidence type="ECO:0000256" key="10">
    <source>
        <dbReference type="SAM" id="MobiDB-lite"/>
    </source>
</evidence>
<dbReference type="GO" id="GO:0003964">
    <property type="term" value="F:RNA-directed DNA polymerase activity"/>
    <property type="evidence" value="ECO:0007669"/>
    <property type="project" value="UniProtKB-KW"/>
</dbReference>
<dbReference type="Pfam" id="PF00665">
    <property type="entry name" value="rve"/>
    <property type="match status" value="1"/>
</dbReference>
<dbReference type="SMART" id="SM00343">
    <property type="entry name" value="ZnF_C2HC"/>
    <property type="match status" value="1"/>
</dbReference>
<dbReference type="GO" id="GO:0042575">
    <property type="term" value="C:DNA polymerase complex"/>
    <property type="evidence" value="ECO:0007669"/>
    <property type="project" value="UniProtKB-ARBA"/>
</dbReference>
<keyword evidence="8" id="KW-0479">Metal-binding</keyword>
<keyword evidence="8" id="KW-0862">Zinc</keyword>
<dbReference type="InterPro" id="IPR041373">
    <property type="entry name" value="RT_RNaseH"/>
</dbReference>
<evidence type="ECO:0000256" key="5">
    <source>
        <dbReference type="ARBA" id="ARBA00022759"/>
    </source>
</evidence>
<reference evidence="15" key="1">
    <citation type="submission" date="2020-08" db="EMBL/GenBank/DDBJ databases">
        <title>Multicomponent nature underlies the extraordinary mechanical properties of spider dragline silk.</title>
        <authorList>
            <person name="Kono N."/>
            <person name="Nakamura H."/>
            <person name="Mori M."/>
            <person name="Yoshida Y."/>
            <person name="Ohtoshi R."/>
            <person name="Malay A.D."/>
            <person name="Moran D.A.P."/>
            <person name="Tomita M."/>
            <person name="Numata K."/>
            <person name="Arakawa K."/>
        </authorList>
    </citation>
    <scope>NUCLEOTIDE SEQUENCE</scope>
</reference>
<dbReference type="EC" id="2.7.7.49" evidence="1"/>
<dbReference type="GO" id="GO:0004519">
    <property type="term" value="F:endonuclease activity"/>
    <property type="evidence" value="ECO:0007669"/>
    <property type="project" value="UniProtKB-KW"/>
</dbReference>
<keyword evidence="3" id="KW-0548">Nucleotidyltransferase</keyword>
<dbReference type="InterPro" id="IPR036875">
    <property type="entry name" value="Znf_CCHC_sf"/>
</dbReference>
<evidence type="ECO:0000259" key="13">
    <source>
        <dbReference type="PROSITE" id="PS50878"/>
    </source>
</evidence>
<evidence type="ECO:0000256" key="4">
    <source>
        <dbReference type="ARBA" id="ARBA00022722"/>
    </source>
</evidence>
<dbReference type="Pfam" id="PF17921">
    <property type="entry name" value="Integrase_H2C2"/>
    <property type="match status" value="1"/>
</dbReference>
<dbReference type="Pfam" id="PF17917">
    <property type="entry name" value="RT_RNaseH"/>
    <property type="match status" value="1"/>
</dbReference>
<dbReference type="FunFam" id="3.10.20.370:FF:000001">
    <property type="entry name" value="Retrovirus-related Pol polyprotein from transposon 17.6-like protein"/>
    <property type="match status" value="1"/>
</dbReference>
<feature type="coiled-coil region" evidence="9">
    <location>
        <begin position="71"/>
        <end position="122"/>
    </location>
</feature>
<keyword evidence="16" id="KW-1185">Reference proteome</keyword>
<feature type="domain" description="Peptidase A2" evidence="12">
    <location>
        <begin position="438"/>
        <end position="474"/>
    </location>
</feature>
<feature type="domain" description="Integrase catalytic" evidence="14">
    <location>
        <begin position="722"/>
        <end position="881"/>
    </location>
</feature>
<dbReference type="PROSITE" id="PS00141">
    <property type="entry name" value="ASP_PROTEASE"/>
    <property type="match status" value="1"/>
</dbReference>
<dbReference type="InterPro" id="IPR001995">
    <property type="entry name" value="Peptidase_A2_cat"/>
</dbReference>
<dbReference type="GO" id="GO:0008270">
    <property type="term" value="F:zinc ion binding"/>
    <property type="evidence" value="ECO:0007669"/>
    <property type="project" value="UniProtKB-KW"/>
</dbReference>
<dbReference type="CDD" id="cd09274">
    <property type="entry name" value="RNase_HI_RT_Ty3"/>
    <property type="match status" value="1"/>
</dbReference>
<dbReference type="PROSITE" id="PS50175">
    <property type="entry name" value="ASP_PROT_RETROV"/>
    <property type="match status" value="1"/>
</dbReference>
<feature type="region of interest" description="Disordered" evidence="10">
    <location>
        <begin position="321"/>
        <end position="345"/>
    </location>
</feature>
<dbReference type="InterPro" id="IPR000477">
    <property type="entry name" value="RT_dom"/>
</dbReference>
<dbReference type="SUPFAM" id="SSF56672">
    <property type="entry name" value="DNA/RNA polymerases"/>
    <property type="match status" value="1"/>
</dbReference>
<dbReference type="PROSITE" id="PS50878">
    <property type="entry name" value="RT_POL"/>
    <property type="match status" value="1"/>
</dbReference>
<evidence type="ECO:0000256" key="1">
    <source>
        <dbReference type="ARBA" id="ARBA00012493"/>
    </source>
</evidence>
<evidence type="ECO:0000256" key="7">
    <source>
        <dbReference type="ARBA" id="ARBA00022918"/>
    </source>
</evidence>
<gene>
    <name evidence="15" type="primary">pol</name>
    <name evidence="15" type="ORF">TNCV_4723101</name>
</gene>
<dbReference type="SUPFAM" id="SSF57756">
    <property type="entry name" value="Retrovirus zinc finger-like domains"/>
    <property type="match status" value="1"/>
</dbReference>
<keyword evidence="8" id="KW-0863">Zinc-finger</keyword>
<dbReference type="PROSITE" id="PS50158">
    <property type="entry name" value="ZF_CCHC"/>
    <property type="match status" value="1"/>
</dbReference>
<dbReference type="Gene3D" id="3.30.420.10">
    <property type="entry name" value="Ribonuclease H-like superfamily/Ribonuclease H"/>
    <property type="match status" value="1"/>
</dbReference>
<dbReference type="InterPro" id="IPR001878">
    <property type="entry name" value="Znf_CCHC"/>
</dbReference>
<dbReference type="Pfam" id="PF00078">
    <property type="entry name" value="RVT_1"/>
    <property type="match status" value="1"/>
</dbReference>
<dbReference type="SUPFAM" id="SSF53098">
    <property type="entry name" value="Ribonuclease H-like"/>
    <property type="match status" value="1"/>
</dbReference>
<dbReference type="CDD" id="cd00303">
    <property type="entry name" value="retropepsin_like"/>
    <property type="match status" value="1"/>
</dbReference>
<comment type="caution">
    <text evidence="15">The sequence shown here is derived from an EMBL/GenBank/DDBJ whole genome shotgun (WGS) entry which is preliminary data.</text>
</comment>
<evidence type="ECO:0000259" key="14">
    <source>
        <dbReference type="PROSITE" id="PS50994"/>
    </source>
</evidence>
<evidence type="ECO:0000256" key="6">
    <source>
        <dbReference type="ARBA" id="ARBA00022801"/>
    </source>
</evidence>
<evidence type="ECO:0000259" key="12">
    <source>
        <dbReference type="PROSITE" id="PS50175"/>
    </source>
</evidence>
<dbReference type="EMBL" id="BMAU01021387">
    <property type="protein sequence ID" value="GFY29182.1"/>
    <property type="molecule type" value="Genomic_DNA"/>
</dbReference>
<proteinExistence type="predicted"/>
<dbReference type="InterPro" id="IPR001969">
    <property type="entry name" value="Aspartic_peptidase_AS"/>
</dbReference>
<dbReference type="InterPro" id="IPR021109">
    <property type="entry name" value="Peptidase_aspartic_dom_sf"/>
</dbReference>
<dbReference type="CDD" id="cd01647">
    <property type="entry name" value="RT_LTR"/>
    <property type="match status" value="1"/>
</dbReference>
<feature type="compositionally biased region" description="Basic and acidic residues" evidence="10">
    <location>
        <begin position="335"/>
        <end position="345"/>
    </location>
</feature>
<evidence type="ECO:0000256" key="9">
    <source>
        <dbReference type="SAM" id="Coils"/>
    </source>
</evidence>
<keyword evidence="7" id="KW-0695">RNA-directed DNA polymerase</keyword>
<dbReference type="GO" id="GO:0004190">
    <property type="term" value="F:aspartic-type endopeptidase activity"/>
    <property type="evidence" value="ECO:0007669"/>
    <property type="project" value="InterPro"/>
</dbReference>
<feature type="domain" description="Reverse transcriptase" evidence="13">
    <location>
        <begin position="1114"/>
        <end position="1292"/>
    </location>
</feature>
<dbReference type="InterPro" id="IPR036397">
    <property type="entry name" value="RNaseH_sf"/>
</dbReference>
<dbReference type="InterPro" id="IPR012337">
    <property type="entry name" value="RNaseH-like_sf"/>
</dbReference>
<dbReference type="PANTHER" id="PTHR37984">
    <property type="entry name" value="PROTEIN CBG26694"/>
    <property type="match status" value="1"/>
</dbReference>
<accession>A0A8X6W6G0</accession>
<evidence type="ECO:0000256" key="2">
    <source>
        <dbReference type="ARBA" id="ARBA00022679"/>
    </source>
</evidence>
<dbReference type="PROSITE" id="PS50994">
    <property type="entry name" value="INTEGRASE"/>
    <property type="match status" value="1"/>
</dbReference>
<dbReference type="InterPro" id="IPR050951">
    <property type="entry name" value="Retrovirus_Pol_polyprotein"/>
</dbReference>
<dbReference type="InterPro" id="IPR043128">
    <property type="entry name" value="Rev_trsase/Diguanyl_cyclase"/>
</dbReference>
<dbReference type="GO" id="GO:0015074">
    <property type="term" value="P:DNA integration"/>
    <property type="evidence" value="ECO:0007669"/>
    <property type="project" value="InterPro"/>
</dbReference>
<dbReference type="InterPro" id="IPR001584">
    <property type="entry name" value="Integrase_cat-core"/>
</dbReference>
<keyword evidence="6" id="KW-0378">Hydrolase</keyword>
<dbReference type="SUPFAM" id="SSF50630">
    <property type="entry name" value="Acid proteases"/>
    <property type="match status" value="1"/>
</dbReference>
<dbReference type="Gene3D" id="1.10.340.70">
    <property type="match status" value="1"/>
</dbReference>
<keyword evidence="2" id="KW-0808">Transferase</keyword>
<evidence type="ECO:0000256" key="3">
    <source>
        <dbReference type="ARBA" id="ARBA00022695"/>
    </source>
</evidence>
<dbReference type="Proteomes" id="UP000887159">
    <property type="component" value="Unassembled WGS sequence"/>
</dbReference>
<dbReference type="FunFam" id="3.30.70.270:FF:000020">
    <property type="entry name" value="Transposon Tf2-6 polyprotein-like Protein"/>
    <property type="match status" value="1"/>
</dbReference>
<dbReference type="GO" id="GO:0006508">
    <property type="term" value="P:proteolysis"/>
    <property type="evidence" value="ECO:0007669"/>
    <property type="project" value="InterPro"/>
</dbReference>
<sequence>MEFYHHLPSWDMNEQMSYFSSFSDEWSRDLKSVQVLKQLSCRARDLDESPDPSMSKIVLRNLIISSKYYKEEEAKELLEVITAERLETEQQQKLEQQEQLSIEKLRLEIELSRNANQSATQNNGQTSRVRSLDEIVKMVRLLTVKVPNKSDGWDYFFLVLKKAFASEMVSDELKPKVLLCMLGDKVSNLLVNLGEEELKDYESLKQVVLKEYEPSPKICIENFRKAKRNSDETFSQFASRLTSMWLYYCKLREANDFESVNQLIVADKMFEMLDSETATYIGVLQGEEWYKPRNLGKQCDIFYASKGKSYDEPERAKWNDSKRRSCNGSWGKQPFGEKKTDKFSSRKNFDKGKVTEIKKFACFTCGSDKHFKRNCPKNKGVDNKRLNVNKVSTEGTELEDGTVTARVDLLGKVIPRRAIEDKLNKLVKTSISVDGKLVHALVDSGTEITVIKKDLVPGISVEGASTIYLKGIFGPAVKCPLVYVPIGVATGGQVNVVHQQVLCALAEVLVEDVLLPPDVLDMLGGAQSEENSLAQSSQDLRVDSGNVDETEVSLGILPEKAQEHIEDSQRIITSCRNEVGTLGTKDEEVTAEMDKGSMVADSFRSEQECCAELALAWKYAKEGKGNYYEVDGYLFRRDKILGESIGQLVIPKCRRTEVLRLAHTSVFSSHMGPKKTIERIKYSFFWEGLRVDVKKFCESCKECQLTRSVRIKDRSPITPVARPELPFQVVNMDLIGPIDPPSSKGHKYILCLVDQHTRWGEAVPLTSLSAKVTCEALLSIFSRTGIPNVVASDNGTNFAAELTKEFEKRIGSSPRFSTPGYPQSNGLVERFNRTLKNMLHNVVRDEGRGWHLQIPYVLWAYREIPHSTTGVSPFQLLYGRQPQGSLSILKSTWTGKHNNLQLCTTPVSKYLEDLKCKLEKAAEQAKLVSTVQQEKMAYYHNLRSSDKVFKVGEKVIKLIPDATSKLFARWQGPATIIEKRNPHSFLVEMPDNSTKHIHQNKLRHYVASSNSVNVIFEEEKEFGQIETPPTATEESKFYEVLNNLKTDNLNSYNLKVLKNLISKFKYMFTKPVQPARVGAHKIELVANAVRRKPHCYSVPMAYRREVERQVQELLDLNLIEPSEAEIAHPIVCVAKKDSSIRMCVDFRALNAVTKVPVFPMKDMQELIFTAGSAHWLTSIDLLKGYWQIKMDEESKPLTAFTTHNAVYQWKTMPFGLAGASGTFQREMNRILKSHSEYAQAYMDDVVIFSKTFEEHLVHLELVLTELEKLGFSVRPTTKKEVRSVLGLMGFYRAYIPNYAEISTPLSELTKKNKPNDVSWGKSEQNSFVKLKELLCKVTSLATPDANLPFQVHCDASDYGVGCCLTQQDTEGIYRPIAFASQKFNATQKNWASIEKEAWAVLYGLNKFDKWIYGAKVEIISDHNPLKYLNQTTPKSPKLTRWALALYRDGITPLLTGQKVWNKQWDQILSAIIFLSQFEHGRKRTHEFTAILNSEYFDKEFYREFLNTIIEERERKEEIELDERKRKEEMKLAERKRKAEMEIAERKRRADFEQRMRDIEMEFETQKKLIELEGEGHFARASLDIEVSIDRGNIGNEADEEAKAAEEDGRMNERIALEEEMRLKKERRLVEEQMRHVQEEHKMSIRAKVLTRRKV</sequence>
<protein>
    <recommendedName>
        <fullName evidence="1">RNA-directed DNA polymerase</fullName>
        <ecNumber evidence="1">2.7.7.49</ecNumber>
    </recommendedName>
</protein>
<dbReference type="Gene3D" id="3.30.70.270">
    <property type="match status" value="1"/>
</dbReference>
<dbReference type="GO" id="GO:0003676">
    <property type="term" value="F:nucleic acid binding"/>
    <property type="evidence" value="ECO:0007669"/>
    <property type="project" value="InterPro"/>
</dbReference>
<dbReference type="PANTHER" id="PTHR37984:SF5">
    <property type="entry name" value="PROTEIN NYNRIN-LIKE"/>
    <property type="match status" value="1"/>
</dbReference>
<organism evidence="15 16">
    <name type="scientific">Trichonephila clavipes</name>
    <name type="common">Golden silk orbweaver</name>
    <name type="synonym">Nephila clavipes</name>
    <dbReference type="NCBI Taxonomy" id="2585209"/>
    <lineage>
        <taxon>Eukaryota</taxon>
        <taxon>Metazoa</taxon>
        <taxon>Ecdysozoa</taxon>
        <taxon>Arthropoda</taxon>
        <taxon>Chelicerata</taxon>
        <taxon>Arachnida</taxon>
        <taxon>Araneae</taxon>
        <taxon>Araneomorphae</taxon>
        <taxon>Entelegynae</taxon>
        <taxon>Araneoidea</taxon>
        <taxon>Nephilidae</taxon>
        <taxon>Trichonephila</taxon>
    </lineage>
</organism>
<name>A0A8X6W6G0_TRICX</name>
<dbReference type="InterPro" id="IPR041588">
    <property type="entry name" value="Integrase_H2C2"/>
</dbReference>
<evidence type="ECO:0000313" key="16">
    <source>
        <dbReference type="Proteomes" id="UP000887159"/>
    </source>
</evidence>
<dbReference type="FunFam" id="1.10.340.70:FF:000001">
    <property type="entry name" value="Retrovirus-related Pol polyprotein from transposon gypsy-like Protein"/>
    <property type="match status" value="1"/>
</dbReference>
<evidence type="ECO:0000256" key="8">
    <source>
        <dbReference type="PROSITE-ProRule" id="PRU00047"/>
    </source>
</evidence>
<feature type="domain" description="CCHC-type" evidence="11">
    <location>
        <begin position="362"/>
        <end position="377"/>
    </location>
</feature>
<evidence type="ECO:0000313" key="15">
    <source>
        <dbReference type="EMBL" id="GFY29182.1"/>
    </source>
</evidence>
<keyword evidence="5" id="KW-0255">Endonuclease</keyword>
<dbReference type="Gene3D" id="3.10.10.10">
    <property type="entry name" value="HIV Type 1 Reverse Transcriptase, subunit A, domain 1"/>
    <property type="match status" value="1"/>
</dbReference>
<dbReference type="InterPro" id="IPR043502">
    <property type="entry name" value="DNA/RNA_pol_sf"/>
</dbReference>
<keyword evidence="4" id="KW-0540">Nuclease</keyword>
<keyword evidence="9" id="KW-0175">Coiled coil</keyword>
<dbReference type="Gene3D" id="3.10.20.370">
    <property type="match status" value="1"/>
</dbReference>
<evidence type="ECO:0000259" key="11">
    <source>
        <dbReference type="PROSITE" id="PS50158"/>
    </source>
</evidence>
<dbReference type="FunFam" id="3.30.420.10:FF:000215">
    <property type="entry name" value="Polyprotein of viral origin, putative"/>
    <property type="match status" value="1"/>
</dbReference>